<feature type="transmembrane region" description="Helical" evidence="1">
    <location>
        <begin position="478"/>
        <end position="497"/>
    </location>
</feature>
<dbReference type="InterPro" id="IPR003599">
    <property type="entry name" value="Ig_sub"/>
</dbReference>
<evidence type="ECO:0000313" key="4">
    <source>
        <dbReference type="RefSeq" id="XP_028984850.2"/>
    </source>
</evidence>
<dbReference type="GO" id="GO:0035723">
    <property type="term" value="P:interleukin-15-mediated signaling pathway"/>
    <property type="evidence" value="ECO:0007669"/>
    <property type="project" value="TreeGrafter"/>
</dbReference>
<dbReference type="PANTHER" id="PTHR11422:SF12">
    <property type="entry name" value="MICROFIBRIL-ASSOCIATED GLYCOPROTEIN 3"/>
    <property type="match status" value="1"/>
</dbReference>
<dbReference type="GO" id="GO:0042110">
    <property type="term" value="P:T cell activation"/>
    <property type="evidence" value="ECO:0007669"/>
    <property type="project" value="TreeGrafter"/>
</dbReference>
<dbReference type="InterPro" id="IPR007110">
    <property type="entry name" value="Ig-like_dom"/>
</dbReference>
<dbReference type="Pfam" id="PF07686">
    <property type="entry name" value="V-set"/>
    <property type="match status" value="1"/>
</dbReference>
<dbReference type="InParanoid" id="A0A6P7KTF5"/>
<dbReference type="InterPro" id="IPR013106">
    <property type="entry name" value="Ig_V-set"/>
</dbReference>
<dbReference type="GO" id="GO:0042289">
    <property type="term" value="F:MHC class II protein binding"/>
    <property type="evidence" value="ECO:0007669"/>
    <property type="project" value="TreeGrafter"/>
</dbReference>
<gene>
    <name evidence="4" type="primary">LOC114842932</name>
</gene>
<keyword evidence="3" id="KW-1185">Reference proteome</keyword>
<feature type="domain" description="Ig-like" evidence="2">
    <location>
        <begin position="201"/>
        <end position="274"/>
    </location>
</feature>
<dbReference type="GeneID" id="114842932"/>
<dbReference type="GO" id="GO:0009897">
    <property type="term" value="C:external side of plasma membrane"/>
    <property type="evidence" value="ECO:0007669"/>
    <property type="project" value="TreeGrafter"/>
</dbReference>
<dbReference type="KEGG" id="bspl:114842932"/>
<dbReference type="PROSITE" id="PS50835">
    <property type="entry name" value="IG_LIKE"/>
    <property type="match status" value="2"/>
</dbReference>
<reference evidence="4" key="1">
    <citation type="submission" date="2025-08" db="UniProtKB">
        <authorList>
            <consortium name="RefSeq"/>
        </authorList>
    </citation>
    <scope>IDENTIFICATION</scope>
</reference>
<dbReference type="InterPro" id="IPR036179">
    <property type="entry name" value="Ig-like_dom_sf"/>
</dbReference>
<dbReference type="SMART" id="SM00409">
    <property type="entry name" value="IG"/>
    <property type="match status" value="4"/>
</dbReference>
<feature type="domain" description="Ig-like" evidence="2">
    <location>
        <begin position="85"/>
        <end position="185"/>
    </location>
</feature>
<name>A0A6P7KTF5_BETSP</name>
<keyword evidence="1" id="KW-0472">Membrane</keyword>
<dbReference type="AlphaFoldDB" id="A0A6P7KTF5"/>
<dbReference type="GO" id="GO:0045121">
    <property type="term" value="C:membrane raft"/>
    <property type="evidence" value="ECO:0007669"/>
    <property type="project" value="TreeGrafter"/>
</dbReference>
<proteinExistence type="predicted"/>
<protein>
    <submittedName>
        <fullName evidence="4">Lymphocyte activation gene 3 protein-like</fullName>
    </submittedName>
</protein>
<dbReference type="PANTHER" id="PTHR11422">
    <property type="entry name" value="T-CELL SURFACE GLYCOPROTEIN CD4"/>
    <property type="match status" value="1"/>
</dbReference>
<dbReference type="SUPFAM" id="SSF48726">
    <property type="entry name" value="Immunoglobulin"/>
    <property type="match status" value="4"/>
</dbReference>
<organism evidence="3 4">
    <name type="scientific">Betta splendens</name>
    <name type="common">Siamese fighting fish</name>
    <dbReference type="NCBI Taxonomy" id="158456"/>
    <lineage>
        <taxon>Eukaryota</taxon>
        <taxon>Metazoa</taxon>
        <taxon>Chordata</taxon>
        <taxon>Craniata</taxon>
        <taxon>Vertebrata</taxon>
        <taxon>Euteleostomi</taxon>
        <taxon>Actinopterygii</taxon>
        <taxon>Neopterygii</taxon>
        <taxon>Teleostei</taxon>
        <taxon>Neoteleostei</taxon>
        <taxon>Acanthomorphata</taxon>
        <taxon>Anabantaria</taxon>
        <taxon>Anabantiformes</taxon>
        <taxon>Anabantoidei</taxon>
        <taxon>Osphronemidae</taxon>
        <taxon>Betta</taxon>
    </lineage>
</organism>
<dbReference type="GO" id="GO:0070374">
    <property type="term" value="P:positive regulation of ERK1 and ERK2 cascade"/>
    <property type="evidence" value="ECO:0007669"/>
    <property type="project" value="TreeGrafter"/>
</dbReference>
<evidence type="ECO:0000256" key="1">
    <source>
        <dbReference type="SAM" id="Phobius"/>
    </source>
</evidence>
<dbReference type="Proteomes" id="UP000515150">
    <property type="component" value="Chromosome 16"/>
</dbReference>
<dbReference type="Gene3D" id="2.60.40.10">
    <property type="entry name" value="Immunoglobulins"/>
    <property type="match status" value="4"/>
</dbReference>
<dbReference type="OrthoDB" id="9937043at2759"/>
<dbReference type="GO" id="GO:1990782">
    <property type="term" value="F:protein tyrosine kinase binding"/>
    <property type="evidence" value="ECO:0007669"/>
    <property type="project" value="TreeGrafter"/>
</dbReference>
<dbReference type="RefSeq" id="XP_028984850.2">
    <property type="nucleotide sequence ID" value="XM_029129017.3"/>
</dbReference>
<sequence length="533" mass="59438">MRRGTTRHSAPITSYSRIYGSSALYTSSTPQRTRRTKNAGKKLLMRGFIRTIVRQTEHKMLKYCIILVLTQLITGGQCEVREVFAEEGSEAVLPCRNNYPSIHSVAVAWSKANQGTVWRKQRSGLQYWGAGWAQKGSQASRVRCPHSQFEKGDYSLQINGVTEADAGFYSCILELGGHVVEKVVVLRVMKVTVSPSVPIWGKEVSLTCNVASWPYGSTVQWLLNNRPFRRQARINSDKDTGHVVREKASDKLTGNWTCVVRYKGEEGRASARVSVKGIIQPFDDNTKVYAAVGSAAALPCVFSADLTPSSPGWEKLNPGSSLSRLPASFSTTSGSQRPWDRSAAVREVMYDDQGRYRCSGTVHGQRQTRTMQLVVAKIDSNVSKKGAVTLTCQLSDTSEVTEYEWVHVTYDLNGTRSLESVQKGKIPTISKVLEQNQGEWTCRFYGKQGSLGNVTDHVQSMSGLSGMKSARASYSTPAVVMLSFLLLVLLLILAQMYKNYLRRKRIHQYPALETIVHTVSNEREEREKSRVKK</sequence>
<dbReference type="Pfam" id="PF13927">
    <property type="entry name" value="Ig_3"/>
    <property type="match status" value="1"/>
</dbReference>
<evidence type="ECO:0000259" key="2">
    <source>
        <dbReference type="PROSITE" id="PS50835"/>
    </source>
</evidence>
<keyword evidence="1" id="KW-0812">Transmembrane</keyword>
<accession>A0A6P7KTF5</accession>
<keyword evidence="1" id="KW-1133">Transmembrane helix</keyword>
<evidence type="ECO:0000313" key="3">
    <source>
        <dbReference type="Proteomes" id="UP000515150"/>
    </source>
</evidence>
<dbReference type="InterPro" id="IPR013783">
    <property type="entry name" value="Ig-like_fold"/>
</dbReference>